<comment type="caution">
    <text evidence="3">The sequence shown here is derived from an EMBL/GenBank/DDBJ whole genome shotgun (WGS) entry which is preliminary data.</text>
</comment>
<dbReference type="PANTHER" id="PTHR42709:SF4">
    <property type="entry name" value="INNER MEMBRANE PROTEIN YQAA"/>
    <property type="match status" value="1"/>
</dbReference>
<reference evidence="3 4" key="1">
    <citation type="submission" date="2020-04" db="EMBL/GenBank/DDBJ databases">
        <authorList>
            <person name="Liu A."/>
        </authorList>
    </citation>
    <scope>NUCLEOTIDE SEQUENCE [LARGE SCALE GENOMIC DNA]</scope>
    <source>
        <strain evidence="3 4">RZ02</strain>
    </source>
</reference>
<keyword evidence="1" id="KW-0812">Transmembrane</keyword>
<dbReference type="InterPro" id="IPR032816">
    <property type="entry name" value="VTT_dom"/>
</dbReference>
<evidence type="ECO:0000313" key="4">
    <source>
        <dbReference type="Proteomes" id="UP000561181"/>
    </source>
</evidence>
<dbReference type="PANTHER" id="PTHR42709">
    <property type="entry name" value="ALKALINE PHOSPHATASE LIKE PROTEIN"/>
    <property type="match status" value="1"/>
</dbReference>
<keyword evidence="1" id="KW-0472">Membrane</keyword>
<feature type="transmembrane region" description="Helical" evidence="1">
    <location>
        <begin position="34"/>
        <end position="58"/>
    </location>
</feature>
<evidence type="ECO:0000313" key="3">
    <source>
        <dbReference type="EMBL" id="NMW31566.1"/>
    </source>
</evidence>
<dbReference type="InterPro" id="IPR051311">
    <property type="entry name" value="DedA_domain"/>
</dbReference>
<gene>
    <name evidence="3" type="ORF">HKD42_05795</name>
</gene>
<dbReference type="AlphaFoldDB" id="A0A848QPV9"/>
<evidence type="ECO:0000256" key="1">
    <source>
        <dbReference type="SAM" id="Phobius"/>
    </source>
</evidence>
<dbReference type="RefSeq" id="WP_170011127.1">
    <property type="nucleotide sequence ID" value="NZ_JABCRE010000002.1"/>
</dbReference>
<dbReference type="Pfam" id="PF09335">
    <property type="entry name" value="VTT_dom"/>
    <property type="match status" value="1"/>
</dbReference>
<proteinExistence type="predicted"/>
<sequence>MAGYLTLFMSALIAATILPMQSEAILVGLLVADGYSVILLLAVATVGNVLGSVINWYLGRHLLRYKDKRWFPASTQQLERAQEWYGRYGRWSLLGSWLPFVGDPLTLAAGVLREPISSFLILVTIAKAGRYIVLAAITLAWF</sequence>
<feature type="transmembrane region" description="Helical" evidence="1">
    <location>
        <begin position="119"/>
        <end position="141"/>
    </location>
</feature>
<keyword evidence="1" id="KW-1133">Transmembrane helix</keyword>
<evidence type="ECO:0000259" key="2">
    <source>
        <dbReference type="Pfam" id="PF09335"/>
    </source>
</evidence>
<dbReference type="Proteomes" id="UP000561181">
    <property type="component" value="Unassembled WGS sequence"/>
</dbReference>
<name>A0A848QPV9_9SPHN</name>
<dbReference type="EMBL" id="JABCRE010000002">
    <property type="protein sequence ID" value="NMW31566.1"/>
    <property type="molecule type" value="Genomic_DNA"/>
</dbReference>
<accession>A0A848QPV9</accession>
<keyword evidence="4" id="KW-1185">Reference proteome</keyword>
<feature type="domain" description="VTT" evidence="2">
    <location>
        <begin position="25"/>
        <end position="136"/>
    </location>
</feature>
<protein>
    <submittedName>
        <fullName evidence="3">DedA family protein</fullName>
    </submittedName>
</protein>
<organism evidence="3 4">
    <name type="scientific">Pontixanthobacter rizhaonensis</name>
    <dbReference type="NCBI Taxonomy" id="2730337"/>
    <lineage>
        <taxon>Bacteria</taxon>
        <taxon>Pseudomonadati</taxon>
        <taxon>Pseudomonadota</taxon>
        <taxon>Alphaproteobacteria</taxon>
        <taxon>Sphingomonadales</taxon>
        <taxon>Erythrobacteraceae</taxon>
        <taxon>Pontixanthobacter</taxon>
    </lineage>
</organism>